<evidence type="ECO:0000313" key="2">
    <source>
        <dbReference type="EMBL" id="VDO07172.1"/>
    </source>
</evidence>
<proteinExistence type="predicted"/>
<evidence type="ECO:0000256" key="1">
    <source>
        <dbReference type="SAM" id="MobiDB-lite"/>
    </source>
</evidence>
<name>A0A0R3TRA4_RODNA</name>
<dbReference type="AlphaFoldDB" id="A0A0R3TRA4"/>
<feature type="region of interest" description="Disordered" evidence="1">
    <location>
        <begin position="80"/>
        <end position="106"/>
    </location>
</feature>
<protein>
    <submittedName>
        <fullName evidence="4">Myb-like domain-containing protein</fullName>
    </submittedName>
</protein>
<organism evidence="4">
    <name type="scientific">Rodentolepis nana</name>
    <name type="common">Dwarf tapeworm</name>
    <name type="synonym">Hymenolepis nana</name>
    <dbReference type="NCBI Taxonomy" id="102285"/>
    <lineage>
        <taxon>Eukaryota</taxon>
        <taxon>Metazoa</taxon>
        <taxon>Spiralia</taxon>
        <taxon>Lophotrochozoa</taxon>
        <taxon>Platyhelminthes</taxon>
        <taxon>Cestoda</taxon>
        <taxon>Eucestoda</taxon>
        <taxon>Cyclophyllidea</taxon>
        <taxon>Hymenolepididae</taxon>
        <taxon>Rodentolepis</taxon>
    </lineage>
</organism>
<dbReference type="OrthoDB" id="10506199at2759"/>
<accession>A0A0R3TRA4</accession>
<dbReference type="Proteomes" id="UP000278807">
    <property type="component" value="Unassembled WGS sequence"/>
</dbReference>
<keyword evidence="3" id="KW-1185">Reference proteome</keyword>
<gene>
    <name evidence="2" type="ORF">HNAJ_LOCUS10100</name>
</gene>
<evidence type="ECO:0000313" key="3">
    <source>
        <dbReference type="Proteomes" id="UP000278807"/>
    </source>
</evidence>
<dbReference type="EMBL" id="UZAE01012880">
    <property type="protein sequence ID" value="VDO07172.1"/>
    <property type="molecule type" value="Genomic_DNA"/>
</dbReference>
<sequence length="280" mass="32610">MDGIKVNDVFDPVNEEENMTICNLQGPLLPGSYRSYGKALKRSFEKELNLDDCPIALKRPRGNSKSSKVCISKEPRNFPSESVKNFSHANGDLPRPRRRRKSSITQNVVDDRVAQTTEMVPIEIKPPTGDEEPQELPEWLQNEITESSLKPLDTIFEDRLLEENKRIPPARSKRFNISTTTRVTRRRTFVNSSPVPNVVTSLTKSCLPRQLVFVTWEEMYPSQREDENWKKFVVKSKKDKRRSHISKLRSMNKRLGEVFRISEETEKRLKQFWTEMTDDL</sequence>
<evidence type="ECO:0000313" key="4">
    <source>
        <dbReference type="WBParaSite" id="HNAJ_0001010501-mRNA-1"/>
    </source>
</evidence>
<reference evidence="2 3" key="2">
    <citation type="submission" date="2018-11" db="EMBL/GenBank/DDBJ databases">
        <authorList>
            <consortium name="Pathogen Informatics"/>
        </authorList>
    </citation>
    <scope>NUCLEOTIDE SEQUENCE [LARGE SCALE GENOMIC DNA]</scope>
</reference>
<dbReference type="WBParaSite" id="HNAJ_0001010501-mRNA-1">
    <property type="protein sequence ID" value="HNAJ_0001010501-mRNA-1"/>
    <property type="gene ID" value="HNAJ_0001010501"/>
</dbReference>
<reference evidence="4" key="1">
    <citation type="submission" date="2017-02" db="UniProtKB">
        <authorList>
            <consortium name="WormBaseParasite"/>
        </authorList>
    </citation>
    <scope>IDENTIFICATION</scope>
</reference>